<keyword evidence="3" id="KW-1185">Reference proteome</keyword>
<name>A0A9R1U451_9HYME</name>
<feature type="compositionally biased region" description="Polar residues" evidence="1">
    <location>
        <begin position="64"/>
        <end position="77"/>
    </location>
</feature>
<feature type="chain" id="PRO_5040515707" evidence="2">
    <location>
        <begin position="19"/>
        <end position="198"/>
    </location>
</feature>
<keyword evidence="2" id="KW-0732">Signal</keyword>
<feature type="compositionally biased region" description="Basic and acidic residues" evidence="1">
    <location>
        <begin position="52"/>
        <end position="61"/>
    </location>
</feature>
<dbReference type="RefSeq" id="XP_011306803.1">
    <property type="nucleotide sequence ID" value="XM_011308501.1"/>
</dbReference>
<accession>A0A9R1U451</accession>
<feature type="signal peptide" evidence="2">
    <location>
        <begin position="1"/>
        <end position="18"/>
    </location>
</feature>
<organism evidence="3 4">
    <name type="scientific">Fopius arisanus</name>
    <dbReference type="NCBI Taxonomy" id="64838"/>
    <lineage>
        <taxon>Eukaryota</taxon>
        <taxon>Metazoa</taxon>
        <taxon>Ecdysozoa</taxon>
        <taxon>Arthropoda</taxon>
        <taxon>Hexapoda</taxon>
        <taxon>Insecta</taxon>
        <taxon>Pterygota</taxon>
        <taxon>Neoptera</taxon>
        <taxon>Endopterygota</taxon>
        <taxon>Hymenoptera</taxon>
        <taxon>Apocrita</taxon>
        <taxon>Ichneumonoidea</taxon>
        <taxon>Braconidae</taxon>
        <taxon>Opiinae</taxon>
        <taxon>Fopius</taxon>
    </lineage>
</organism>
<dbReference type="KEGG" id="fas:105268715"/>
<evidence type="ECO:0000256" key="2">
    <source>
        <dbReference type="SAM" id="SignalP"/>
    </source>
</evidence>
<evidence type="ECO:0000313" key="4">
    <source>
        <dbReference type="RefSeq" id="XP_011306803.1"/>
    </source>
</evidence>
<protein>
    <submittedName>
        <fullName evidence="4">BUB3-interacting and GLEBS motif-containing protein ZNF207-like</fullName>
    </submittedName>
</protein>
<sequence>MLRSGLICFAVCVYCVNTQEDIISNGRASTKFHLPRTLTGAKPVPTVQRLSNPKEDSDNRDLINGSTASPDQVHDGSQSIRFKRAPILPIGHLSSLRTRAITRLLPPRLPPVLPRVPPVLPRVPPVLPLVPPVLPRVPPVLPRVPPVLPRVPPILPIIPPVLPIIPPVLPVASASRLLLHSQLSPSRILSPWLSDSTA</sequence>
<proteinExistence type="predicted"/>
<dbReference type="Proteomes" id="UP000694866">
    <property type="component" value="Unplaced"/>
</dbReference>
<reference evidence="4" key="1">
    <citation type="submission" date="2025-08" db="UniProtKB">
        <authorList>
            <consortium name="RefSeq"/>
        </authorList>
    </citation>
    <scope>IDENTIFICATION</scope>
    <source>
        <strain evidence="4">USDA-PBARC FA_bdor</strain>
        <tissue evidence="4">Whole organism</tissue>
    </source>
</reference>
<evidence type="ECO:0000313" key="3">
    <source>
        <dbReference type="Proteomes" id="UP000694866"/>
    </source>
</evidence>
<evidence type="ECO:0000256" key="1">
    <source>
        <dbReference type="SAM" id="MobiDB-lite"/>
    </source>
</evidence>
<dbReference type="GeneID" id="105268715"/>
<feature type="region of interest" description="Disordered" evidence="1">
    <location>
        <begin position="43"/>
        <end position="77"/>
    </location>
</feature>
<gene>
    <name evidence="4" type="primary">LOC105268715</name>
</gene>
<dbReference type="AlphaFoldDB" id="A0A9R1U451"/>